<evidence type="ECO:0000313" key="1">
    <source>
        <dbReference type="EMBL" id="PLB50151.1"/>
    </source>
</evidence>
<reference evidence="1 2" key="1">
    <citation type="submission" date="2016-12" db="EMBL/GenBank/DDBJ databases">
        <title>The genomes of Aspergillus section Nigri reveals drivers in fungal speciation.</title>
        <authorList>
            <consortium name="DOE Joint Genome Institute"/>
            <person name="Vesth T.C."/>
            <person name="Nybo J."/>
            <person name="Theobald S."/>
            <person name="Brandl J."/>
            <person name="Frisvad J.C."/>
            <person name="Nielsen K.F."/>
            <person name="Lyhne E.K."/>
            <person name="Kogle M.E."/>
            <person name="Kuo A."/>
            <person name="Riley R."/>
            <person name="Clum A."/>
            <person name="Nolan M."/>
            <person name="Lipzen A."/>
            <person name="Salamov A."/>
            <person name="Henrissat B."/>
            <person name="Wiebenga A."/>
            <person name="De Vries R.P."/>
            <person name="Grigoriev I.V."/>
            <person name="Mortensen U.H."/>
            <person name="Andersen M.R."/>
            <person name="Baker S.E."/>
        </authorList>
    </citation>
    <scope>NUCLEOTIDE SEQUENCE [LARGE SCALE GENOMIC DNA]</scope>
    <source>
        <strain evidence="1 2">IBT 23096</strain>
    </source>
</reference>
<dbReference type="AlphaFoldDB" id="A0A2I2GBA5"/>
<keyword evidence="2" id="KW-1185">Reference proteome</keyword>
<protein>
    <submittedName>
        <fullName evidence="1">Uncharacterized protein</fullName>
    </submittedName>
</protein>
<name>A0A2I2GBA5_9EURO</name>
<sequence>MMRREGRLFCLLHRRGKTRPGNAGPHLTRSSDRVSVGSVLCLLSLSKFKFKSKFKSYIPLCLRPRQVICPPGFHEETSQVNTGQAVVAKNTYAPSSRRKDHWQTAAAAGLDGYYDRQEAMMVCCMLRIRRNNSFSFTLYSVHFSYPLSSDPSQDREPKTMFCSGVGNAPGQRSTHYPERIKWLSRAGAARSPGFLPVSNPCFQPANTAR</sequence>
<dbReference type="VEuPathDB" id="FungiDB:P170DRAFT_137347"/>
<dbReference type="Proteomes" id="UP000234275">
    <property type="component" value="Unassembled WGS sequence"/>
</dbReference>
<evidence type="ECO:0000313" key="2">
    <source>
        <dbReference type="Proteomes" id="UP000234275"/>
    </source>
</evidence>
<dbReference type="EMBL" id="MSFO01000003">
    <property type="protein sequence ID" value="PLB50151.1"/>
    <property type="molecule type" value="Genomic_DNA"/>
</dbReference>
<dbReference type="GeneID" id="36550143"/>
<dbReference type="RefSeq" id="XP_024705453.1">
    <property type="nucleotide sequence ID" value="XM_024842446.1"/>
</dbReference>
<organism evidence="1 2">
    <name type="scientific">Aspergillus steynii IBT 23096</name>
    <dbReference type="NCBI Taxonomy" id="1392250"/>
    <lineage>
        <taxon>Eukaryota</taxon>
        <taxon>Fungi</taxon>
        <taxon>Dikarya</taxon>
        <taxon>Ascomycota</taxon>
        <taxon>Pezizomycotina</taxon>
        <taxon>Eurotiomycetes</taxon>
        <taxon>Eurotiomycetidae</taxon>
        <taxon>Eurotiales</taxon>
        <taxon>Aspergillaceae</taxon>
        <taxon>Aspergillus</taxon>
        <taxon>Aspergillus subgen. Circumdati</taxon>
    </lineage>
</organism>
<accession>A0A2I2GBA5</accession>
<comment type="caution">
    <text evidence="1">The sequence shown here is derived from an EMBL/GenBank/DDBJ whole genome shotgun (WGS) entry which is preliminary data.</text>
</comment>
<proteinExistence type="predicted"/>
<gene>
    <name evidence="1" type="ORF">P170DRAFT_137347</name>
</gene>